<feature type="transmembrane region" description="Helical" evidence="3">
    <location>
        <begin position="12"/>
        <end position="30"/>
    </location>
</feature>
<dbReference type="KEGG" id="tio:INP52_08340"/>
<keyword evidence="3" id="KW-0812">Transmembrane</keyword>
<organism evidence="5 6">
    <name type="scientific">Thermophilibacter immobilis</name>
    <dbReference type="NCBI Taxonomy" id="2779519"/>
    <lineage>
        <taxon>Bacteria</taxon>
        <taxon>Bacillati</taxon>
        <taxon>Actinomycetota</taxon>
        <taxon>Coriobacteriia</taxon>
        <taxon>Coriobacteriales</taxon>
        <taxon>Atopobiaceae</taxon>
        <taxon>Thermophilibacter</taxon>
    </lineage>
</organism>
<keyword evidence="1" id="KW-0732">Signal</keyword>
<evidence type="ECO:0000256" key="2">
    <source>
        <dbReference type="SAM" id="MobiDB-lite"/>
    </source>
</evidence>
<dbReference type="RefSeq" id="WP_194370808.1">
    <property type="nucleotide sequence ID" value="NZ_CP063767.1"/>
</dbReference>
<dbReference type="Proteomes" id="UP000593735">
    <property type="component" value="Chromosome"/>
</dbReference>
<dbReference type="InterPro" id="IPR029051">
    <property type="entry name" value="DUF4352"/>
</dbReference>
<dbReference type="AlphaFoldDB" id="A0A7S7RU96"/>
<gene>
    <name evidence="5" type="ORF">INP52_08340</name>
</gene>
<dbReference type="EMBL" id="CP063767">
    <property type="protein sequence ID" value="QOY60405.1"/>
    <property type="molecule type" value="Genomic_DNA"/>
</dbReference>
<dbReference type="Pfam" id="PF11611">
    <property type="entry name" value="DUF4352"/>
    <property type="match status" value="1"/>
</dbReference>
<feature type="domain" description="DUF4352" evidence="4">
    <location>
        <begin position="143"/>
        <end position="229"/>
    </location>
</feature>
<evidence type="ECO:0000313" key="5">
    <source>
        <dbReference type="EMBL" id="QOY60405.1"/>
    </source>
</evidence>
<dbReference type="InterPro" id="IPR029050">
    <property type="entry name" value="Immunoprotect_excell_Ig-like"/>
</dbReference>
<keyword evidence="3" id="KW-0472">Membrane</keyword>
<protein>
    <submittedName>
        <fullName evidence="5">DUF4352 domain-containing protein</fullName>
    </submittedName>
</protein>
<keyword evidence="6" id="KW-1185">Reference proteome</keyword>
<evidence type="ECO:0000256" key="1">
    <source>
        <dbReference type="ARBA" id="ARBA00022729"/>
    </source>
</evidence>
<evidence type="ECO:0000259" key="4">
    <source>
        <dbReference type="Pfam" id="PF11611"/>
    </source>
</evidence>
<sequence>MGKHDASVSKSGMAIAGLVLGIIALVSSWMPILNNISALIALVGAVLAIVGVVGTVRGKHSGKALAIAAVVINVVAFIIVLVMQTATTAALNKAVDGPSVSSTSTSAPADSTSSTTTSDDSADAEQQATTDLAVGASIDLENGLSVSVDSVDASLTNYDGSTVVGVNVTYTNNGSDSASYNEYDWKGEDANGAQEYATFYSGSAGDKDGALNSGTLSAGGSKSGTLYFEDGTVKILYFGSIMSNDATASWDVA</sequence>
<feature type="transmembrane region" description="Helical" evidence="3">
    <location>
        <begin position="36"/>
        <end position="57"/>
    </location>
</feature>
<evidence type="ECO:0000313" key="6">
    <source>
        <dbReference type="Proteomes" id="UP000593735"/>
    </source>
</evidence>
<proteinExistence type="predicted"/>
<feature type="region of interest" description="Disordered" evidence="2">
    <location>
        <begin position="95"/>
        <end position="126"/>
    </location>
</feature>
<name>A0A7S7RU96_9ACTN</name>
<evidence type="ECO:0000256" key="3">
    <source>
        <dbReference type="SAM" id="Phobius"/>
    </source>
</evidence>
<reference evidence="5 6" key="1">
    <citation type="submission" date="2020-10" db="EMBL/GenBank/DDBJ databases">
        <title>Olsenella immobilis sp.nov., isolated from the mud in a fermentation cellar used for the production of Chinese strong-flavoured liquor.</title>
        <authorList>
            <person name="Lu L."/>
        </authorList>
    </citation>
    <scope>NUCLEOTIDE SEQUENCE [LARGE SCALE GENOMIC DNA]</scope>
    <source>
        <strain evidence="5 6">LZLJ-2</strain>
    </source>
</reference>
<feature type="transmembrane region" description="Helical" evidence="3">
    <location>
        <begin position="64"/>
        <end position="83"/>
    </location>
</feature>
<keyword evidence="3" id="KW-1133">Transmembrane helix</keyword>
<accession>A0A7S7RU96</accession>
<dbReference type="Gene3D" id="2.60.40.1240">
    <property type="match status" value="1"/>
</dbReference>
<feature type="compositionally biased region" description="Low complexity" evidence="2">
    <location>
        <begin position="101"/>
        <end position="119"/>
    </location>
</feature>